<evidence type="ECO:0000256" key="3">
    <source>
        <dbReference type="ARBA" id="ARBA00022729"/>
    </source>
</evidence>
<evidence type="ECO:0000256" key="2">
    <source>
        <dbReference type="ARBA" id="ARBA00022448"/>
    </source>
</evidence>
<organism evidence="5">
    <name type="scientific">marine metagenome</name>
    <dbReference type="NCBI Taxonomy" id="408172"/>
    <lineage>
        <taxon>unclassified sequences</taxon>
        <taxon>metagenomes</taxon>
        <taxon>ecological metagenomes</taxon>
    </lineage>
</organism>
<proteinExistence type="inferred from homology"/>
<dbReference type="PANTHER" id="PTHR30290">
    <property type="entry name" value="PERIPLASMIC BINDING COMPONENT OF ABC TRANSPORTER"/>
    <property type="match status" value="1"/>
</dbReference>
<evidence type="ECO:0000256" key="1">
    <source>
        <dbReference type="ARBA" id="ARBA00005695"/>
    </source>
</evidence>
<protein>
    <recommendedName>
        <fullName evidence="4">Solute-binding protein family 5 domain-containing protein</fullName>
    </recommendedName>
</protein>
<accession>A0A381RWE5</accession>
<dbReference type="EMBL" id="UINC01002390">
    <property type="protein sequence ID" value="SUZ96176.1"/>
    <property type="molecule type" value="Genomic_DNA"/>
</dbReference>
<comment type="similarity">
    <text evidence="1">Belongs to the bacterial solute-binding protein 5 family.</text>
</comment>
<dbReference type="GO" id="GO:1904680">
    <property type="term" value="F:peptide transmembrane transporter activity"/>
    <property type="evidence" value="ECO:0007669"/>
    <property type="project" value="TreeGrafter"/>
</dbReference>
<dbReference type="AlphaFoldDB" id="A0A381RWE5"/>
<dbReference type="Gene3D" id="3.10.105.10">
    <property type="entry name" value="Dipeptide-binding Protein, Domain 3"/>
    <property type="match status" value="1"/>
</dbReference>
<dbReference type="SUPFAM" id="SSF53850">
    <property type="entry name" value="Periplasmic binding protein-like II"/>
    <property type="match status" value="1"/>
</dbReference>
<dbReference type="GO" id="GO:0042597">
    <property type="term" value="C:periplasmic space"/>
    <property type="evidence" value="ECO:0007669"/>
    <property type="project" value="UniProtKB-ARBA"/>
</dbReference>
<evidence type="ECO:0000259" key="4">
    <source>
        <dbReference type="Pfam" id="PF00496"/>
    </source>
</evidence>
<dbReference type="PIRSF" id="PIRSF002741">
    <property type="entry name" value="MppA"/>
    <property type="match status" value="1"/>
</dbReference>
<sequence>MAIGLAGLMLMGLVGCSSSDAAAPAQPVAPAAAAAAAPAQAGSSSGYVPAAPSQPAAPAAAAAAAPSAEVEATKKVSAKPKQTVAKTVTEFEGGTRGGVMKINTQKWFQRWDMTTRSHWSSTQGLNRHYSGVLQFSPRDGLTVTPDLAKSWTLTDDLTGSTFVFNEGVKWHDGEDFSVDDVIYTINRWQNPPVGVAQPRVAGLLLVDSMLKVGDNTLQIAHTKPTSRILPAMADSWHIILPQHILEPAGGVLSTGDQVIGTGPFKVESFSEGNNVVSVANPYYFHNAPDGSPFPYLDGITGIAFANNDLSAAALATGQIDYYTSLTPSKSFPIKEKRPSIVITRWDSPGFQGISMNTTKAPFDDLELRKAFACGLNTHAIAELSSTPGVVPMEFRQISFFGTADPNYENVASLKCVDPTQREANEAEAKAVFAAKGITEVEFDTDTLDDPIGTIVQQQMKALGVDVKIVISEVTSAREKAYAGDTTLFFFGQAVASKSPVEIINQIYRPGAGFELYQATPPAKWSELLDQLDMATLGSEEEKALTAQMDTIMWEEWMPKVPIRRPDEFQVKQDYVRNIDAIATAKFIQSRFVDAWLDK</sequence>
<dbReference type="PANTHER" id="PTHR30290:SF9">
    <property type="entry name" value="OLIGOPEPTIDE-BINDING PROTEIN APPA"/>
    <property type="match status" value="1"/>
</dbReference>
<keyword evidence="3" id="KW-0732">Signal</keyword>
<keyword evidence="2" id="KW-0813">Transport</keyword>
<dbReference type="GO" id="GO:0043190">
    <property type="term" value="C:ATP-binding cassette (ABC) transporter complex"/>
    <property type="evidence" value="ECO:0007669"/>
    <property type="project" value="InterPro"/>
</dbReference>
<name>A0A381RWE5_9ZZZZ</name>
<gene>
    <name evidence="5" type="ORF">METZ01_LOCUS49030</name>
</gene>
<feature type="domain" description="Solute-binding protein family 5" evidence="4">
    <location>
        <begin position="142"/>
        <end position="510"/>
    </location>
</feature>
<reference evidence="5" key="1">
    <citation type="submission" date="2018-05" db="EMBL/GenBank/DDBJ databases">
        <authorList>
            <person name="Lanie J.A."/>
            <person name="Ng W.-L."/>
            <person name="Kazmierczak K.M."/>
            <person name="Andrzejewski T.M."/>
            <person name="Davidsen T.M."/>
            <person name="Wayne K.J."/>
            <person name="Tettelin H."/>
            <person name="Glass J.I."/>
            <person name="Rusch D."/>
            <person name="Podicherti R."/>
            <person name="Tsui H.-C.T."/>
            <person name="Winkler M.E."/>
        </authorList>
    </citation>
    <scope>NUCLEOTIDE SEQUENCE</scope>
</reference>
<dbReference type="CDD" id="cd00995">
    <property type="entry name" value="PBP2_NikA_DppA_OppA_like"/>
    <property type="match status" value="1"/>
</dbReference>
<dbReference type="GO" id="GO:0015833">
    <property type="term" value="P:peptide transport"/>
    <property type="evidence" value="ECO:0007669"/>
    <property type="project" value="TreeGrafter"/>
</dbReference>
<dbReference type="InterPro" id="IPR039424">
    <property type="entry name" value="SBP_5"/>
</dbReference>
<dbReference type="Gene3D" id="3.40.190.10">
    <property type="entry name" value="Periplasmic binding protein-like II"/>
    <property type="match status" value="1"/>
</dbReference>
<dbReference type="InterPro" id="IPR000914">
    <property type="entry name" value="SBP_5_dom"/>
</dbReference>
<evidence type="ECO:0000313" key="5">
    <source>
        <dbReference type="EMBL" id="SUZ96176.1"/>
    </source>
</evidence>
<dbReference type="InterPro" id="IPR030678">
    <property type="entry name" value="Peptide/Ni-bd"/>
</dbReference>
<dbReference type="Pfam" id="PF00496">
    <property type="entry name" value="SBP_bac_5"/>
    <property type="match status" value="1"/>
</dbReference>